<comment type="subcellular location">
    <subcellularLocation>
        <location evidence="1">Cell membrane</location>
        <topology evidence="1">Multi-pass membrane protein</topology>
    </subcellularLocation>
</comment>
<dbReference type="InterPro" id="IPR013525">
    <property type="entry name" value="ABC2_TM"/>
</dbReference>
<dbReference type="GO" id="GO:0005886">
    <property type="term" value="C:plasma membrane"/>
    <property type="evidence" value="ECO:0007669"/>
    <property type="project" value="UniProtKB-SubCell"/>
</dbReference>
<gene>
    <name evidence="8" type="ORF">EV688_10133</name>
</gene>
<evidence type="ECO:0000256" key="3">
    <source>
        <dbReference type="ARBA" id="ARBA00022692"/>
    </source>
</evidence>
<feature type="transmembrane region" description="Helical" evidence="6">
    <location>
        <begin position="202"/>
        <end position="218"/>
    </location>
</feature>
<evidence type="ECO:0000256" key="5">
    <source>
        <dbReference type="ARBA" id="ARBA00023136"/>
    </source>
</evidence>
<dbReference type="Pfam" id="PF12698">
    <property type="entry name" value="ABC2_membrane_3"/>
    <property type="match status" value="1"/>
</dbReference>
<evidence type="ECO:0000256" key="1">
    <source>
        <dbReference type="ARBA" id="ARBA00004651"/>
    </source>
</evidence>
<dbReference type="AlphaFoldDB" id="A0A4V6NPG7"/>
<keyword evidence="3 6" id="KW-0812">Transmembrane</keyword>
<comment type="caution">
    <text evidence="8">The sequence shown here is derived from an EMBL/GenBank/DDBJ whole genome shotgun (WGS) entry which is preliminary data.</text>
</comment>
<dbReference type="RefSeq" id="WP_117316193.1">
    <property type="nucleotide sequence ID" value="NZ_QQSW01000006.1"/>
</dbReference>
<feature type="domain" description="ABC-2 type transporter transmembrane" evidence="7">
    <location>
        <begin position="17"/>
        <end position="354"/>
    </location>
</feature>
<feature type="transmembrane region" description="Helical" evidence="6">
    <location>
        <begin position="281"/>
        <end position="299"/>
    </location>
</feature>
<evidence type="ECO:0000259" key="7">
    <source>
        <dbReference type="Pfam" id="PF12698"/>
    </source>
</evidence>
<dbReference type="OrthoDB" id="9803577at2"/>
<accession>A0A4V6NPG7</accession>
<keyword evidence="9" id="KW-1185">Reference proteome</keyword>
<dbReference type="InterPro" id="IPR051449">
    <property type="entry name" value="ABC-2_transporter_component"/>
</dbReference>
<keyword evidence="4 6" id="KW-1133">Transmembrane helix</keyword>
<dbReference type="GO" id="GO:0140359">
    <property type="term" value="F:ABC-type transporter activity"/>
    <property type="evidence" value="ECO:0007669"/>
    <property type="project" value="InterPro"/>
</dbReference>
<evidence type="ECO:0000313" key="9">
    <source>
        <dbReference type="Proteomes" id="UP000294980"/>
    </source>
</evidence>
<dbReference type="Gene3D" id="3.40.1710.10">
    <property type="entry name" value="abc type-2 transporter like domain"/>
    <property type="match status" value="1"/>
</dbReference>
<evidence type="ECO:0000256" key="2">
    <source>
        <dbReference type="ARBA" id="ARBA00022475"/>
    </source>
</evidence>
<sequence length="373" mass="40200">MSRLLAREWARFAATPRLWWFTLLLPVILPGLLLLIFREQVPDRLPVAAVDFDQSAASRRLLRALDSTPGMSLVVDLPDLAAAATRIREGSVYAVIVVPREFMRAAIRGEQPQLQLYYNRQTLTAGNLVLREVRTAVTTVAIGLGVARGVSPGVLVESHALFNPGLEFGRFLALPLAVAVLHVLMVVLAIDVTGRELRNGSAGAWFAAAGGGFAAALLGKLLPYMIWFFAFGLLVLAAMLRLLGIEFQGSQGVWLLGWLGLVLASFGLGAFLLGLFGNLRLATSVASVLVSPAFAYSGMTFPTSAMDGFAALWAQALPLGHFLHLQAAQVLMAAPSAAAWASLGALFLCALLPLLTLRRWRRWFTDPASWGQV</sequence>
<feature type="transmembrane region" description="Helical" evidence="6">
    <location>
        <begin position="337"/>
        <end position="357"/>
    </location>
</feature>
<keyword evidence="5 6" id="KW-0472">Membrane</keyword>
<dbReference type="Proteomes" id="UP000294980">
    <property type="component" value="Unassembled WGS sequence"/>
</dbReference>
<proteinExistence type="predicted"/>
<feature type="transmembrane region" description="Helical" evidence="6">
    <location>
        <begin position="18"/>
        <end position="37"/>
    </location>
</feature>
<organism evidence="8 9">
    <name type="scientific">Chromatocurvus halotolerans</name>
    <dbReference type="NCBI Taxonomy" id="1132028"/>
    <lineage>
        <taxon>Bacteria</taxon>
        <taxon>Pseudomonadati</taxon>
        <taxon>Pseudomonadota</taxon>
        <taxon>Gammaproteobacteria</taxon>
        <taxon>Cellvibrionales</taxon>
        <taxon>Halieaceae</taxon>
        <taxon>Chromatocurvus</taxon>
    </lineage>
</organism>
<feature type="transmembrane region" description="Helical" evidence="6">
    <location>
        <begin position="255"/>
        <end position="275"/>
    </location>
</feature>
<dbReference type="EMBL" id="SLWX01000001">
    <property type="protein sequence ID" value="TCO78220.1"/>
    <property type="molecule type" value="Genomic_DNA"/>
</dbReference>
<protein>
    <submittedName>
        <fullName evidence="8">ABC-2 type transport system permease protein</fullName>
    </submittedName>
</protein>
<reference evidence="8 9" key="1">
    <citation type="submission" date="2019-03" db="EMBL/GenBank/DDBJ databases">
        <title>Genomic Encyclopedia of Type Strains, Phase IV (KMG-IV): sequencing the most valuable type-strain genomes for metagenomic binning, comparative biology and taxonomic classification.</title>
        <authorList>
            <person name="Goeker M."/>
        </authorList>
    </citation>
    <scope>NUCLEOTIDE SEQUENCE [LARGE SCALE GENOMIC DNA]</scope>
    <source>
        <strain evidence="8 9">DSM 23344</strain>
    </source>
</reference>
<dbReference type="PANTHER" id="PTHR30294">
    <property type="entry name" value="MEMBRANE COMPONENT OF ABC TRANSPORTER YHHJ-RELATED"/>
    <property type="match status" value="1"/>
</dbReference>
<name>A0A4V6NPG7_9GAMM</name>
<dbReference type="PANTHER" id="PTHR30294:SF47">
    <property type="entry name" value="INNER MEMBRANE TRANSPORT PERMEASE YHHJ"/>
    <property type="match status" value="1"/>
</dbReference>
<keyword evidence="2" id="KW-1003">Cell membrane</keyword>
<evidence type="ECO:0000256" key="4">
    <source>
        <dbReference type="ARBA" id="ARBA00022989"/>
    </source>
</evidence>
<evidence type="ECO:0000313" key="8">
    <source>
        <dbReference type="EMBL" id="TCO78220.1"/>
    </source>
</evidence>
<feature type="transmembrane region" description="Helical" evidence="6">
    <location>
        <begin position="171"/>
        <end position="190"/>
    </location>
</feature>
<feature type="transmembrane region" description="Helical" evidence="6">
    <location>
        <begin position="224"/>
        <end position="243"/>
    </location>
</feature>
<evidence type="ECO:0000256" key="6">
    <source>
        <dbReference type="SAM" id="Phobius"/>
    </source>
</evidence>